<evidence type="ECO:0000313" key="2">
    <source>
        <dbReference type="Proteomes" id="UP000235672"/>
    </source>
</evidence>
<dbReference type="AlphaFoldDB" id="A0A2J6PWL7"/>
<organism evidence="1 2">
    <name type="scientific">Hyaloscypha hepaticicola</name>
    <dbReference type="NCBI Taxonomy" id="2082293"/>
    <lineage>
        <taxon>Eukaryota</taxon>
        <taxon>Fungi</taxon>
        <taxon>Dikarya</taxon>
        <taxon>Ascomycota</taxon>
        <taxon>Pezizomycotina</taxon>
        <taxon>Leotiomycetes</taxon>
        <taxon>Helotiales</taxon>
        <taxon>Hyaloscyphaceae</taxon>
        <taxon>Hyaloscypha</taxon>
    </lineage>
</organism>
<protein>
    <recommendedName>
        <fullName evidence="3">Heterokaryon incompatibility domain-containing protein</fullName>
    </recommendedName>
</protein>
<reference evidence="1 2" key="1">
    <citation type="submission" date="2016-05" db="EMBL/GenBank/DDBJ databases">
        <title>A degradative enzymes factory behind the ericoid mycorrhizal symbiosis.</title>
        <authorList>
            <consortium name="DOE Joint Genome Institute"/>
            <person name="Martino E."/>
            <person name="Morin E."/>
            <person name="Grelet G."/>
            <person name="Kuo A."/>
            <person name="Kohler A."/>
            <person name="Daghino S."/>
            <person name="Barry K."/>
            <person name="Choi C."/>
            <person name="Cichocki N."/>
            <person name="Clum A."/>
            <person name="Copeland A."/>
            <person name="Hainaut M."/>
            <person name="Haridas S."/>
            <person name="Labutti K."/>
            <person name="Lindquist E."/>
            <person name="Lipzen A."/>
            <person name="Khouja H.-R."/>
            <person name="Murat C."/>
            <person name="Ohm R."/>
            <person name="Olson A."/>
            <person name="Spatafora J."/>
            <person name="Veneault-Fourrey C."/>
            <person name="Henrissat B."/>
            <person name="Grigoriev I."/>
            <person name="Martin F."/>
            <person name="Perotto S."/>
        </authorList>
    </citation>
    <scope>NUCLEOTIDE SEQUENCE [LARGE SCALE GENOMIC DNA]</scope>
    <source>
        <strain evidence="1 2">UAMH 7357</strain>
    </source>
</reference>
<dbReference type="EMBL" id="KZ613494">
    <property type="protein sequence ID" value="PMD18430.1"/>
    <property type="molecule type" value="Genomic_DNA"/>
</dbReference>
<sequence>MTEIYETLIRETQVLDWICLSGGNDSFDPKGKVAASPTLDLAEGKGKSSLQFQKTANHCHFIQSERARGLWPSWVPDHQKPFGGNIPGSKKRGFNNLTKNHEPEIQINGSVLSCHGLIFDTIENPSSSENSEGGFPALAKGLPDDREQLYPPLSSFDAETLDTNACERRWDLLHHQADLLIHGLPLREWVKRRTWNWTFSIQRLADSLGYEGGLEELLAPVNGKVWASAEENPMLLNMIEVKKYPIVEVFSDSTIADLRKDIPTRIVTMDKSVELVPVILRPRKGADGYELIGETYFHGITNGEAFEGSGVEDV</sequence>
<accession>A0A2J6PWL7</accession>
<name>A0A2J6PWL7_9HELO</name>
<evidence type="ECO:0008006" key="3">
    <source>
        <dbReference type="Google" id="ProtNLM"/>
    </source>
</evidence>
<proteinExistence type="predicted"/>
<evidence type="ECO:0000313" key="1">
    <source>
        <dbReference type="EMBL" id="PMD18430.1"/>
    </source>
</evidence>
<gene>
    <name evidence="1" type="ORF">NA56DRAFT_661365</name>
</gene>
<dbReference type="Proteomes" id="UP000235672">
    <property type="component" value="Unassembled WGS sequence"/>
</dbReference>
<keyword evidence="2" id="KW-1185">Reference proteome</keyword>